<evidence type="ECO:0000313" key="6">
    <source>
        <dbReference type="Proteomes" id="UP000664940"/>
    </source>
</evidence>
<feature type="repeat" description="ANK" evidence="3">
    <location>
        <begin position="112"/>
        <end position="144"/>
    </location>
</feature>
<evidence type="ECO:0000313" key="5">
    <source>
        <dbReference type="EMBL" id="KAF6107465.1"/>
    </source>
</evidence>
<gene>
    <name evidence="5" type="ORF">HJG60_000721</name>
</gene>
<evidence type="ECO:0000256" key="2">
    <source>
        <dbReference type="ARBA" id="ARBA00023043"/>
    </source>
</evidence>
<feature type="repeat" description="ANK" evidence="3">
    <location>
        <begin position="243"/>
        <end position="271"/>
    </location>
</feature>
<dbReference type="PRINTS" id="PR01415">
    <property type="entry name" value="ANKYRIN"/>
</dbReference>
<organism evidence="5 6">
    <name type="scientific">Phyllostomus discolor</name>
    <name type="common">pale spear-nosed bat</name>
    <dbReference type="NCBI Taxonomy" id="89673"/>
    <lineage>
        <taxon>Eukaryota</taxon>
        <taxon>Metazoa</taxon>
        <taxon>Chordata</taxon>
        <taxon>Craniata</taxon>
        <taxon>Vertebrata</taxon>
        <taxon>Euteleostomi</taxon>
        <taxon>Mammalia</taxon>
        <taxon>Eutheria</taxon>
        <taxon>Laurasiatheria</taxon>
        <taxon>Chiroptera</taxon>
        <taxon>Yangochiroptera</taxon>
        <taxon>Phyllostomidae</taxon>
        <taxon>Phyllostominae</taxon>
        <taxon>Phyllostomus</taxon>
    </lineage>
</organism>
<dbReference type="SUPFAM" id="SSF48403">
    <property type="entry name" value="Ankyrin repeat"/>
    <property type="match status" value="1"/>
</dbReference>
<dbReference type="Proteomes" id="UP000664940">
    <property type="component" value="Unassembled WGS sequence"/>
</dbReference>
<proteinExistence type="predicted"/>
<feature type="repeat" description="ANK" evidence="3">
    <location>
        <begin position="371"/>
        <end position="403"/>
    </location>
</feature>
<dbReference type="Pfam" id="PF00023">
    <property type="entry name" value="Ank"/>
    <property type="match status" value="2"/>
</dbReference>
<dbReference type="PROSITE" id="PS50297">
    <property type="entry name" value="ANK_REP_REGION"/>
    <property type="match status" value="6"/>
</dbReference>
<dbReference type="PANTHER" id="PTHR24161:SF121">
    <property type="entry name" value="M-PHASE PHOSPHOPROTEIN 8"/>
    <property type="match status" value="1"/>
</dbReference>
<evidence type="ECO:0000256" key="4">
    <source>
        <dbReference type="SAM" id="MobiDB-lite"/>
    </source>
</evidence>
<feature type="repeat" description="ANK" evidence="3">
    <location>
        <begin position="338"/>
        <end position="370"/>
    </location>
</feature>
<reference evidence="5 6" key="1">
    <citation type="journal article" date="2020" name="Nature">
        <title>Six reference-quality genomes reveal evolution of bat adaptations.</title>
        <authorList>
            <person name="Jebb D."/>
            <person name="Huang Z."/>
            <person name="Pippel M."/>
            <person name="Hughes G.M."/>
            <person name="Lavrichenko K."/>
            <person name="Devanna P."/>
            <person name="Winkler S."/>
            <person name="Jermiin L.S."/>
            <person name="Skirmuntt E.C."/>
            <person name="Katzourakis A."/>
            <person name="Burkitt-Gray L."/>
            <person name="Ray D.A."/>
            <person name="Sullivan K.A.M."/>
            <person name="Roscito J.G."/>
            <person name="Kirilenko B.M."/>
            <person name="Davalos L.M."/>
            <person name="Corthals A.P."/>
            <person name="Power M.L."/>
            <person name="Jones G."/>
            <person name="Ransome R.D."/>
            <person name="Dechmann D.K.N."/>
            <person name="Locatelli A.G."/>
            <person name="Puechmaille S.J."/>
            <person name="Fedrigo O."/>
            <person name="Jarvis E.D."/>
            <person name="Hiller M."/>
            <person name="Vernes S.C."/>
            <person name="Myers E.W."/>
            <person name="Teeling E.C."/>
        </authorList>
    </citation>
    <scope>NUCLEOTIDE SEQUENCE [LARGE SCALE GENOMIC DNA]</scope>
    <source>
        <strain evidence="5">Bat1K_MPI-CBG_1</strain>
    </source>
</reference>
<feature type="region of interest" description="Disordered" evidence="4">
    <location>
        <begin position="1"/>
        <end position="51"/>
    </location>
</feature>
<feature type="repeat" description="ANK" evidence="3">
    <location>
        <begin position="305"/>
        <end position="337"/>
    </location>
</feature>
<dbReference type="PANTHER" id="PTHR24161">
    <property type="entry name" value="ANK_REP_REGION DOMAIN-CONTAINING PROTEIN-RELATED"/>
    <property type="match status" value="1"/>
</dbReference>
<feature type="repeat" description="ANK" evidence="3">
    <location>
        <begin position="145"/>
        <end position="177"/>
    </location>
</feature>
<feature type="repeat" description="ANK" evidence="3">
    <location>
        <begin position="272"/>
        <end position="304"/>
    </location>
</feature>
<dbReference type="InterPro" id="IPR002110">
    <property type="entry name" value="Ankyrin_rpt"/>
</dbReference>
<keyword evidence="1" id="KW-0677">Repeat</keyword>
<dbReference type="EMBL" id="JABVXQ010000005">
    <property type="protein sequence ID" value="KAF6107465.1"/>
    <property type="molecule type" value="Genomic_DNA"/>
</dbReference>
<dbReference type="AlphaFoldDB" id="A0A834ADH7"/>
<dbReference type="InterPro" id="IPR036770">
    <property type="entry name" value="Ankyrin_rpt-contain_sf"/>
</dbReference>
<dbReference type="Gene3D" id="1.25.40.20">
    <property type="entry name" value="Ankyrin repeat-containing domain"/>
    <property type="match status" value="4"/>
</dbReference>
<protein>
    <submittedName>
        <fullName evidence="5">Ankyrin repeat domain 65</fullName>
    </submittedName>
</protein>
<keyword evidence="2 3" id="KW-0040">ANK repeat</keyword>
<evidence type="ECO:0000256" key="3">
    <source>
        <dbReference type="PROSITE-ProRule" id="PRU00023"/>
    </source>
</evidence>
<comment type="caution">
    <text evidence="5">The sequence shown here is derived from an EMBL/GenBank/DDBJ whole genome shotgun (WGS) entry which is preliminary data.</text>
</comment>
<evidence type="ECO:0000256" key="1">
    <source>
        <dbReference type="ARBA" id="ARBA00022737"/>
    </source>
</evidence>
<sequence length="431" mass="44723">MSMERHPSQRTEPLGSLPVRVTEPAGGLVPWEKDQVNSGSSEPGKQDLPEAGAEQELRWIELGSEEALGAGAQGPRAPQAWGGLLQAVWSGHPGLTMQLLRQGASVEERDSAGRTPLHLAVLRGHVPLVRLLLQRGAPVEATDCAGRTPLHEASWHGHSQVAELLLRRGAPTAARSGAGLLPLHCAAALGCTLLAGLLLRAPGPGPEAADAHGWTAAHWAAAGGQLPVLELLAARGGAGLDGALLVAAAAGRAAVLRLLLDCGARVDARDGAGATALSVAADLGRQQDMEVLLDHGADPRLRDKHGRAALHRAAARGHLPAVQLLAPRGAEVDAQDSLALTPLHHAARGGHVEVARHLLDSGAQVNATGWLHRTPLHLAVERGHGPTAELLLSRGASPAVGTPWGEVTQDLMSEGDLAQARPTRGREQNDC</sequence>
<dbReference type="Pfam" id="PF12796">
    <property type="entry name" value="Ank_2"/>
    <property type="match status" value="2"/>
</dbReference>
<dbReference type="PROSITE" id="PS50088">
    <property type="entry name" value="ANK_REPEAT"/>
    <property type="match status" value="7"/>
</dbReference>
<accession>A0A834ADH7</accession>
<name>A0A834ADH7_9CHIR</name>
<dbReference type="SMART" id="SM00248">
    <property type="entry name" value="ANK"/>
    <property type="match status" value="10"/>
</dbReference>